<reference evidence="3" key="1">
    <citation type="submission" date="2017-04" db="EMBL/GenBank/DDBJ databases">
        <title>Genome evolution of the luminous symbionts of deep sea anglerfish.</title>
        <authorList>
            <person name="Hendry T.A."/>
        </authorList>
    </citation>
    <scope>NUCLEOTIDE SEQUENCE [LARGE SCALE GENOMIC DNA]</scope>
</reference>
<sequence>MWWFYGFKLHLIINDQGGIISVKVTTVNVDDKKPVLEMVDELWGCLYRDKGYISGLLERGLADKGVTLITGMKKNETQSDETLETPDALETIYY</sequence>
<proteinExistence type="predicted"/>
<dbReference type="EMBL" id="NBYY01000013">
    <property type="protein sequence ID" value="PCS22826.1"/>
    <property type="molecule type" value="Genomic_DNA"/>
</dbReference>
<dbReference type="Proteomes" id="UP000219020">
    <property type="component" value="Unassembled WGS sequence"/>
</dbReference>
<gene>
    <name evidence="2" type="ORF">BTN49_1377</name>
</gene>
<accession>A0A2A5T3U6</accession>
<name>A0A2A5T3U6_9GAMM</name>
<feature type="domain" description="Transposase DDE" evidence="1">
    <location>
        <begin position="2"/>
        <end position="79"/>
    </location>
</feature>
<organism evidence="2 3">
    <name type="scientific">Candidatus Enterovibrio escicola</name>
    <dbReference type="NCBI Taxonomy" id="1927127"/>
    <lineage>
        <taxon>Bacteria</taxon>
        <taxon>Pseudomonadati</taxon>
        <taxon>Pseudomonadota</taxon>
        <taxon>Gammaproteobacteria</taxon>
        <taxon>Vibrionales</taxon>
        <taxon>Vibrionaceae</taxon>
        <taxon>Enterovibrio</taxon>
    </lineage>
</organism>
<dbReference type="InterPro" id="IPR025668">
    <property type="entry name" value="Tnp_DDE_dom"/>
</dbReference>
<dbReference type="Pfam" id="PF13612">
    <property type="entry name" value="DDE_Tnp_1_3"/>
    <property type="match status" value="1"/>
</dbReference>
<keyword evidence="3" id="KW-1185">Reference proteome</keyword>
<evidence type="ECO:0000259" key="1">
    <source>
        <dbReference type="Pfam" id="PF13612"/>
    </source>
</evidence>
<evidence type="ECO:0000313" key="3">
    <source>
        <dbReference type="Proteomes" id="UP000219020"/>
    </source>
</evidence>
<dbReference type="AlphaFoldDB" id="A0A2A5T3U6"/>
<protein>
    <submittedName>
        <fullName evidence="2">Mobile element protein</fullName>
    </submittedName>
</protein>
<comment type="caution">
    <text evidence="2">The sequence shown here is derived from an EMBL/GenBank/DDBJ whole genome shotgun (WGS) entry which is preliminary data.</text>
</comment>
<evidence type="ECO:0000313" key="2">
    <source>
        <dbReference type="EMBL" id="PCS22826.1"/>
    </source>
</evidence>